<keyword evidence="3 6" id="KW-0812">Transmembrane</keyword>
<dbReference type="Gene3D" id="1.20.1250.20">
    <property type="entry name" value="MFS general substrate transporter like domains"/>
    <property type="match status" value="1"/>
</dbReference>
<evidence type="ECO:0000256" key="2">
    <source>
        <dbReference type="ARBA" id="ARBA00010992"/>
    </source>
</evidence>
<keyword evidence="9" id="KW-1185">Reference proteome</keyword>
<evidence type="ECO:0000256" key="4">
    <source>
        <dbReference type="ARBA" id="ARBA00022989"/>
    </source>
</evidence>
<evidence type="ECO:0000256" key="5">
    <source>
        <dbReference type="ARBA" id="ARBA00023136"/>
    </source>
</evidence>
<dbReference type="InterPro" id="IPR020846">
    <property type="entry name" value="MFS_dom"/>
</dbReference>
<evidence type="ECO:0000256" key="1">
    <source>
        <dbReference type="ARBA" id="ARBA00004141"/>
    </source>
</evidence>
<proteinExistence type="inferred from homology"/>
<evidence type="ECO:0000259" key="7">
    <source>
        <dbReference type="PROSITE" id="PS50850"/>
    </source>
</evidence>
<dbReference type="Proteomes" id="UP001479436">
    <property type="component" value="Unassembled WGS sequence"/>
</dbReference>
<evidence type="ECO:0000256" key="3">
    <source>
        <dbReference type="ARBA" id="ARBA00022692"/>
    </source>
</evidence>
<comment type="subcellular location">
    <subcellularLocation>
        <location evidence="1">Membrane</location>
        <topology evidence="1">Multi-pass membrane protein</topology>
    </subcellularLocation>
</comment>
<dbReference type="Pfam" id="PF00083">
    <property type="entry name" value="Sugar_tr"/>
    <property type="match status" value="1"/>
</dbReference>
<reference evidence="8 9" key="1">
    <citation type="submission" date="2023-04" db="EMBL/GenBank/DDBJ databases">
        <title>Genome of Basidiobolus ranarum AG-B5.</title>
        <authorList>
            <person name="Stajich J.E."/>
            <person name="Carter-House D."/>
            <person name="Gryganskyi A."/>
        </authorList>
    </citation>
    <scope>NUCLEOTIDE SEQUENCE [LARGE SCALE GENOMIC DNA]</scope>
    <source>
        <strain evidence="8 9">AG-B5</strain>
    </source>
</reference>
<dbReference type="InterPro" id="IPR036259">
    <property type="entry name" value="MFS_trans_sf"/>
</dbReference>
<dbReference type="InterPro" id="IPR050360">
    <property type="entry name" value="MFS_Sugar_Transporters"/>
</dbReference>
<accession>A0ABR2WEC2</accession>
<dbReference type="PANTHER" id="PTHR48022:SF2">
    <property type="entry name" value="PLASTIDIC GLUCOSE TRANSPORTER 4"/>
    <property type="match status" value="1"/>
</dbReference>
<sequence>MGVLVYVASAAAAIGGFLFGYDTGVISGVLVMDRFKDRFGYADKPALEGFITSSLTLGCLI</sequence>
<name>A0ABR2WEC2_9FUNG</name>
<evidence type="ECO:0000256" key="6">
    <source>
        <dbReference type="SAM" id="Phobius"/>
    </source>
</evidence>
<organism evidence="8 9">
    <name type="scientific">Basidiobolus ranarum</name>
    <dbReference type="NCBI Taxonomy" id="34480"/>
    <lineage>
        <taxon>Eukaryota</taxon>
        <taxon>Fungi</taxon>
        <taxon>Fungi incertae sedis</taxon>
        <taxon>Zoopagomycota</taxon>
        <taxon>Entomophthoromycotina</taxon>
        <taxon>Basidiobolomycetes</taxon>
        <taxon>Basidiobolales</taxon>
        <taxon>Basidiobolaceae</taxon>
        <taxon>Basidiobolus</taxon>
    </lineage>
</organism>
<dbReference type="EMBL" id="JASJQH010002968">
    <property type="protein sequence ID" value="KAK9759832.1"/>
    <property type="molecule type" value="Genomic_DNA"/>
</dbReference>
<protein>
    <recommendedName>
        <fullName evidence="7">Major facilitator superfamily (MFS) profile domain-containing protein</fullName>
    </recommendedName>
</protein>
<keyword evidence="5 6" id="KW-0472">Membrane</keyword>
<evidence type="ECO:0000313" key="9">
    <source>
        <dbReference type="Proteomes" id="UP001479436"/>
    </source>
</evidence>
<dbReference type="PROSITE" id="PS50850">
    <property type="entry name" value="MFS"/>
    <property type="match status" value="1"/>
</dbReference>
<feature type="domain" description="Major facilitator superfamily (MFS) profile" evidence="7">
    <location>
        <begin position="8"/>
        <end position="61"/>
    </location>
</feature>
<feature type="transmembrane region" description="Helical" evidence="6">
    <location>
        <begin position="6"/>
        <end position="31"/>
    </location>
</feature>
<dbReference type="InterPro" id="IPR005828">
    <property type="entry name" value="MFS_sugar_transport-like"/>
</dbReference>
<dbReference type="PANTHER" id="PTHR48022">
    <property type="entry name" value="PLASTIDIC GLUCOSE TRANSPORTER 4"/>
    <property type="match status" value="1"/>
</dbReference>
<feature type="non-terminal residue" evidence="8">
    <location>
        <position position="61"/>
    </location>
</feature>
<comment type="caution">
    <text evidence="8">The sequence shown here is derived from an EMBL/GenBank/DDBJ whole genome shotgun (WGS) entry which is preliminary data.</text>
</comment>
<comment type="similarity">
    <text evidence="2">Belongs to the major facilitator superfamily. Sugar transporter (TC 2.A.1.1) family.</text>
</comment>
<keyword evidence="4 6" id="KW-1133">Transmembrane helix</keyword>
<evidence type="ECO:0000313" key="8">
    <source>
        <dbReference type="EMBL" id="KAK9759832.1"/>
    </source>
</evidence>
<gene>
    <name evidence="8" type="ORF">K7432_016737</name>
</gene>